<dbReference type="InParanoid" id="G9EPC6"/>
<evidence type="ECO:0000313" key="2">
    <source>
        <dbReference type="Proteomes" id="UP000002770"/>
    </source>
</evidence>
<dbReference type="RefSeq" id="WP_006871031.1">
    <property type="nucleotide sequence ID" value="NZ_JH413822.1"/>
</dbReference>
<proteinExistence type="predicted"/>
<dbReference type="STRING" id="658187.LDG_7110"/>
<evidence type="ECO:0000313" key="1">
    <source>
        <dbReference type="EMBL" id="EHL30961.1"/>
    </source>
</evidence>
<dbReference type="EMBL" id="JH413822">
    <property type="protein sequence ID" value="EHL30961.1"/>
    <property type="molecule type" value="Genomic_DNA"/>
</dbReference>
<dbReference type="OrthoDB" id="9779853at2"/>
<protein>
    <submittedName>
        <fullName evidence="1">Uncharacterized protein</fullName>
    </submittedName>
</protein>
<accession>G9EPC6</accession>
<reference evidence="1 2" key="1">
    <citation type="journal article" date="2011" name="BMC Genomics">
        <title>Insight into cross-talk between intra-amoebal pathogens.</title>
        <authorList>
            <person name="Gimenez G."/>
            <person name="Bertelli C."/>
            <person name="Moliner C."/>
            <person name="Robert C."/>
            <person name="Raoult D."/>
            <person name="Fournier P.E."/>
            <person name="Greub G."/>
        </authorList>
    </citation>
    <scope>NUCLEOTIDE SEQUENCE [LARGE SCALE GENOMIC DNA]</scope>
    <source>
        <strain evidence="1 2">LLAP12</strain>
    </source>
</reference>
<dbReference type="Proteomes" id="UP000002770">
    <property type="component" value="Unassembled WGS sequence"/>
</dbReference>
<gene>
    <name evidence="1" type="ORF">LDG_7110</name>
</gene>
<dbReference type="AlphaFoldDB" id="G9EPC6"/>
<dbReference type="HOGENOM" id="CLU_3185293_0_0_6"/>
<name>G9EPC6_9GAMM</name>
<keyword evidence="2" id="KW-1185">Reference proteome</keyword>
<sequence length="46" mass="5108">MNNKTRSDSLSMTLPDGRQLGFAEFGSPDGTPILYFPRAVTQYQAQ</sequence>
<organism evidence="1 2">
    <name type="scientific">Legionella drancourtii LLAP12</name>
    <dbReference type="NCBI Taxonomy" id="658187"/>
    <lineage>
        <taxon>Bacteria</taxon>
        <taxon>Pseudomonadati</taxon>
        <taxon>Pseudomonadota</taxon>
        <taxon>Gammaproteobacteria</taxon>
        <taxon>Legionellales</taxon>
        <taxon>Legionellaceae</taxon>
        <taxon>Legionella</taxon>
    </lineage>
</organism>